<keyword evidence="2" id="KW-1185">Reference proteome</keyword>
<proteinExistence type="predicted"/>
<reference evidence="1 2" key="1">
    <citation type="submission" date="2018-11" db="EMBL/GenBank/DDBJ databases">
        <title>Proposal to divide the Flavobacteriaceae and reorganize its genera based on Amino Acid Identity values calculated from whole genome sequences.</title>
        <authorList>
            <person name="Nicholson A.C."/>
            <person name="Gulvik C.A."/>
            <person name="Whitney A.M."/>
            <person name="Humrighouse B.W."/>
            <person name="Bell M."/>
            <person name="Holmes B."/>
            <person name="Steigerwalt A."/>
            <person name="Villarma A."/>
            <person name="Sheth M."/>
            <person name="Batra D."/>
            <person name="Pryor J."/>
            <person name="Bernardet J.-F."/>
            <person name="Hugo C."/>
            <person name="Kampfer P."/>
            <person name="Newman J."/>
            <person name="Mcquiston J.R."/>
        </authorList>
    </citation>
    <scope>NUCLEOTIDE SEQUENCE [LARGE SCALE GENOMIC DNA]</scope>
    <source>
        <strain evidence="1 2">G0235</strain>
    </source>
</reference>
<protein>
    <recommendedName>
        <fullName evidence="3">C1q domain-containing protein</fullName>
    </recommendedName>
</protein>
<comment type="caution">
    <text evidence="1">The sequence shown here is derived from an EMBL/GenBank/DDBJ whole genome shotgun (WGS) entry which is preliminary data.</text>
</comment>
<gene>
    <name evidence="1" type="ORF">EGI15_05380</name>
</gene>
<dbReference type="EMBL" id="RJTW01000003">
    <property type="protein sequence ID" value="ROH95292.1"/>
    <property type="molecule type" value="Genomic_DNA"/>
</dbReference>
<organism evidence="1 2">
    <name type="scientific">Chryseobacterium cucumeris</name>
    <dbReference type="NCBI Taxonomy" id="1813611"/>
    <lineage>
        <taxon>Bacteria</taxon>
        <taxon>Pseudomonadati</taxon>
        <taxon>Bacteroidota</taxon>
        <taxon>Flavobacteriia</taxon>
        <taxon>Flavobacteriales</taxon>
        <taxon>Weeksellaceae</taxon>
        <taxon>Chryseobacterium group</taxon>
        <taxon>Chryseobacterium</taxon>
    </lineage>
</organism>
<sequence>MYSQVGVNTTTPAATFDITAKNATGASTNVDGVLITRLDRQRAQSMTGVPVSTLVYVNSIATGSQTGNAINIDTVGYYYYNGTAWVKLHNPTNSIAANIYNADGTLTGNRTVSQAGNTLAFTGTATNAFSVDNTTFSVDAANNRVGVGTSSPDTKLTISTPDGSFGLNHTNGTINLKTYIGSGSGYLGTTTANDLSLITNNTVRMTATSTGSVGVGTPTPSATLDVLSKGATSATKALEINDNTNKELLQVADDGTVRLEKYKDIGVLGTDANGYLVDGSNLNIPAISTIGFANTSANQTANNSYSVAFTINKNNTANVTYSSGNFTINKAGYYNFSVFVKYDISMNSPTGGTAQTYLFKNNIMFSYNLSGHGDGTLDIGHNVAGTQFFNVGDVVKVTAVYTRTFRITQGSITIVYYGT</sequence>
<dbReference type="Proteomes" id="UP000281899">
    <property type="component" value="Unassembled WGS sequence"/>
</dbReference>
<evidence type="ECO:0008006" key="3">
    <source>
        <dbReference type="Google" id="ProtNLM"/>
    </source>
</evidence>
<evidence type="ECO:0000313" key="1">
    <source>
        <dbReference type="EMBL" id="ROH95292.1"/>
    </source>
</evidence>
<accession>A0ABX9XES5</accession>
<name>A0ABX9XES5_9FLAO</name>
<evidence type="ECO:0000313" key="2">
    <source>
        <dbReference type="Proteomes" id="UP000281899"/>
    </source>
</evidence>